<dbReference type="Proteomes" id="UP000191057">
    <property type="component" value="Chromosome"/>
</dbReference>
<sequence>MKIDITLPDTDIRARDHLRYIVFANKFHNISIVDLCHKADLHFKQFQRAICGESSYRNQSYVGQQLVDALPWDVTDEMVQESLQLMDAIAEKLKEFDSKVNKDGESYV</sequence>
<evidence type="ECO:0000313" key="2">
    <source>
        <dbReference type="Proteomes" id="UP000191057"/>
    </source>
</evidence>
<evidence type="ECO:0000313" key="1">
    <source>
        <dbReference type="EMBL" id="AQY40981.1"/>
    </source>
</evidence>
<gene>
    <name evidence="1" type="ORF">B4918_24790</name>
</gene>
<dbReference type="RefSeq" id="WP_079245986.1">
    <property type="nucleotide sequence ID" value="NZ_JARSYF010000060.1"/>
</dbReference>
<name>A0A9W3TJ36_BACTU</name>
<proteinExistence type="predicted"/>
<dbReference type="EMBL" id="CP020002">
    <property type="protein sequence ID" value="AQY40981.1"/>
    <property type="molecule type" value="Genomic_DNA"/>
</dbReference>
<accession>A0A9W3TJ36</accession>
<reference evidence="1 2" key="1">
    <citation type="submission" date="2017-03" db="EMBL/GenBank/DDBJ databases">
        <title>Complete genome sequence of Bacillus thuringiensis L-7601, a novel melanin producing strain.</title>
        <authorList>
            <person name="Cai J."/>
            <person name="Cao Z."/>
            <person name="Tan T."/>
        </authorList>
    </citation>
    <scope>NUCLEOTIDE SEQUENCE [LARGE SCALE GENOMIC DNA]</scope>
    <source>
        <strain evidence="1 2">L-7601</strain>
    </source>
</reference>
<protein>
    <submittedName>
        <fullName evidence="1">Uncharacterized protein</fullName>
    </submittedName>
</protein>
<organism evidence="1 2">
    <name type="scientific">Bacillus thuringiensis</name>
    <dbReference type="NCBI Taxonomy" id="1428"/>
    <lineage>
        <taxon>Bacteria</taxon>
        <taxon>Bacillati</taxon>
        <taxon>Bacillota</taxon>
        <taxon>Bacilli</taxon>
        <taxon>Bacillales</taxon>
        <taxon>Bacillaceae</taxon>
        <taxon>Bacillus</taxon>
        <taxon>Bacillus cereus group</taxon>
    </lineage>
</organism>
<dbReference type="AlphaFoldDB" id="A0A9W3TJ36"/>